<proteinExistence type="predicted"/>
<dbReference type="Proteomes" id="UP001589654">
    <property type="component" value="Unassembled WGS sequence"/>
</dbReference>
<gene>
    <name evidence="1" type="ORF">ACFFUR_04745</name>
</gene>
<dbReference type="InterPro" id="IPR038636">
    <property type="entry name" value="Wzi_sf"/>
</dbReference>
<comment type="caution">
    <text evidence="1">The sequence shown here is derived from an EMBL/GenBank/DDBJ whole genome shotgun (WGS) entry which is preliminary data.</text>
</comment>
<sequence>MCYNLGNLFAQTLPTGSPALEESLRRKQFLGEIDSTISFNLRPLQPNFLFGIDPSYDYAPFETGYHWGEINRDSPDKVITWMPVRNTLALNTGRPYGYGNGPMIPNVGFQYMLTGGIAAKYKFFNIQLMPELVWAQNRPYQGFPDNLGNSINSARYVSWNHGDNPERFGTKSYSKLGLGQSKITLNYGSFEMGASTQNIWWGPGQFNALIFSNNARGFPHLTLNTTRPAKTFLGSFEGQLIMGKLQPSGFEGSQNPLLNDQYFDELSEDWRYLNGISISYQPKWVPGLFLGLNRTFQQYSEDKTNSFGDWFPVFEVLTKSGLIDGGNTVNYDGKRQDQQISIFGRYLVPKAQAEFYFEYGRRDHALNWREFMLNPEHARAYLMGFNKIFKLPVSQKMVQVRAEMTQQQESVNRYIRYGLRGGTSWHAHYQVRGFTNYGESMGVGAGQAGSNIQTLELSLIDKLNKYGIVLERLANHQDFYYRGLGQQSERKPWVDLSLGLLFDYQWDRFLLSSRLQFINGLNYQWQLEPESTPEFPVGKDKFSVFAQIHLIYLLPTIDHQKIPFF</sequence>
<dbReference type="RefSeq" id="WP_290246520.1">
    <property type="nucleotide sequence ID" value="NZ_JAUFQT010000001.1"/>
</dbReference>
<name>A0ABV5J2P9_9BACT</name>
<dbReference type="Pfam" id="PF14052">
    <property type="entry name" value="Caps_assemb_Wzi"/>
    <property type="match status" value="1"/>
</dbReference>
<accession>A0ABV5J2P9</accession>
<dbReference type="InterPro" id="IPR026950">
    <property type="entry name" value="Caps_assemb_Wzi"/>
</dbReference>
<organism evidence="1 2">
    <name type="scientific">Echinicola jeungdonensis</name>
    <dbReference type="NCBI Taxonomy" id="709343"/>
    <lineage>
        <taxon>Bacteria</taxon>
        <taxon>Pseudomonadati</taxon>
        <taxon>Bacteroidota</taxon>
        <taxon>Cytophagia</taxon>
        <taxon>Cytophagales</taxon>
        <taxon>Cyclobacteriaceae</taxon>
        <taxon>Echinicola</taxon>
    </lineage>
</organism>
<dbReference type="Gene3D" id="2.40.160.130">
    <property type="entry name" value="Capsule assembly protein Wzi"/>
    <property type="match status" value="1"/>
</dbReference>
<dbReference type="EMBL" id="JBHMEW010000042">
    <property type="protein sequence ID" value="MFB9211104.1"/>
    <property type="molecule type" value="Genomic_DNA"/>
</dbReference>
<protein>
    <submittedName>
        <fullName evidence="1">Capsule assembly Wzi family protein</fullName>
    </submittedName>
</protein>
<evidence type="ECO:0000313" key="2">
    <source>
        <dbReference type="Proteomes" id="UP001589654"/>
    </source>
</evidence>
<reference evidence="1 2" key="1">
    <citation type="submission" date="2024-09" db="EMBL/GenBank/DDBJ databases">
        <authorList>
            <person name="Sun Q."/>
            <person name="Mori K."/>
        </authorList>
    </citation>
    <scope>NUCLEOTIDE SEQUENCE [LARGE SCALE GENOMIC DNA]</scope>
    <source>
        <strain evidence="1 2">CECT 7682</strain>
    </source>
</reference>
<evidence type="ECO:0000313" key="1">
    <source>
        <dbReference type="EMBL" id="MFB9211104.1"/>
    </source>
</evidence>
<keyword evidence="2" id="KW-1185">Reference proteome</keyword>